<evidence type="ECO:0000313" key="1">
    <source>
        <dbReference type="EMBL" id="CAA9433883.1"/>
    </source>
</evidence>
<accession>A0A6J4Q8Y8</accession>
<protein>
    <submittedName>
        <fullName evidence="1">Uncharacterized protein</fullName>
    </submittedName>
</protein>
<dbReference type="EMBL" id="CADCUQ010000847">
    <property type="protein sequence ID" value="CAA9433883.1"/>
    <property type="molecule type" value="Genomic_DNA"/>
</dbReference>
<dbReference type="AlphaFoldDB" id="A0A6J4Q8Y8"/>
<dbReference type="InterPro" id="IPR016024">
    <property type="entry name" value="ARM-type_fold"/>
</dbReference>
<sequence>MAETRPPSFLVVEELFAGGSPEFLAALRTFHDPAPFPAFARTWLADPRPWARGQLLAYLDLPFNVANHNALVKRLFKGAEARGDDELVGACAVAFDRLVRRVRKRTARWDPTARRYVTAERPVTVRDTLAARVVRTQEYDPTNRRWGPVVRSAWAGERLFSYHTRYYLRRRAWRYFRRAGFGRPTAYVPAVAGFLARYHDAHLAAGENLIDSWSLLHACFGEHEAVSFTAHRARLAAGASVAGLTPAPAFSHLWQDAAAARPLLDLVSSANARLVRVWAADLLRRWHLDHLKGQPVNTILPLLASPDEQVQALGVEMFGSAAGLDRLDFAAWFRLLQVRSLPVLEAVASAMRRHVDPASVTLFDAVTLAKGEPAPVARLGLHFLRSRSIETPQQRQAIAHLADARSAAAGREVAAWALGVLGAAGAYDVDPVTRFFDSLSAEVRAAARDWLTDASAGWNDPALWSRLIETPHDDLRLFVLDALDRRQSLPGTGTAELAGLWSGVLLNIHRGGRKKLAALRQISQAVRDDPAAADRLVPVLAAAIRSVRAPEARAGLAAVVSAVEARPELESMVVRELPELVLREPRGGASTIA</sequence>
<organism evidence="1">
    <name type="scientific">uncultured Phycisphaerae bacterium</name>
    <dbReference type="NCBI Taxonomy" id="904963"/>
    <lineage>
        <taxon>Bacteria</taxon>
        <taxon>Pseudomonadati</taxon>
        <taxon>Planctomycetota</taxon>
        <taxon>Phycisphaerae</taxon>
        <taxon>environmental samples</taxon>
    </lineage>
</organism>
<reference evidence="1" key="1">
    <citation type="submission" date="2020-02" db="EMBL/GenBank/DDBJ databases">
        <authorList>
            <person name="Meier V. D."/>
        </authorList>
    </citation>
    <scope>NUCLEOTIDE SEQUENCE</scope>
    <source>
        <strain evidence="1">AVDCRST_MAG64</strain>
    </source>
</reference>
<gene>
    <name evidence="1" type="ORF">AVDCRST_MAG64-3686</name>
</gene>
<name>A0A6J4Q8Y8_9BACT</name>
<dbReference type="SUPFAM" id="SSF48371">
    <property type="entry name" value="ARM repeat"/>
    <property type="match status" value="1"/>
</dbReference>
<proteinExistence type="predicted"/>